<dbReference type="Proteomes" id="UP000053748">
    <property type="component" value="Unassembled WGS sequence"/>
</dbReference>
<protein>
    <submittedName>
        <fullName evidence="1">Uncharacterized protein</fullName>
    </submittedName>
</protein>
<gene>
    <name evidence="1" type="ORF">AL544_020810</name>
</gene>
<dbReference type="OrthoDB" id="5809325at2"/>
<comment type="caution">
    <text evidence="1">The sequence shown here is derived from an EMBL/GenBank/DDBJ whole genome shotgun (WGS) entry which is preliminary data.</text>
</comment>
<name>A0A2J9V3G4_VIBMI</name>
<reference evidence="1" key="1">
    <citation type="submission" date="2017-12" db="EMBL/GenBank/DDBJ databases">
        <title>FDA dAtabase for Regulatory Grade micrObial Sequences (FDA-ARGOS): Supporting development and validation of Infectious Disease Dx tests.</title>
        <authorList>
            <person name="Hoffmann M."/>
            <person name="Allard M."/>
            <person name="Evans P."/>
            <person name="Brown E."/>
            <person name="Tallon L.J."/>
            <person name="Sadzewicz L."/>
            <person name="Sengamalay N."/>
            <person name="Ott S."/>
            <person name="Godinez A."/>
            <person name="Nagaraj S."/>
            <person name="Vavikolanu K."/>
            <person name="Aluvathingal J."/>
            <person name="Nadendla S."/>
            <person name="Hobson J."/>
            <person name="Sichtig H."/>
        </authorList>
    </citation>
    <scope>NUCLEOTIDE SEQUENCE [LARGE SCALE GENOMIC DNA]</scope>
    <source>
        <strain evidence="1">FDAARGOS_113</strain>
    </source>
</reference>
<dbReference type="AlphaFoldDB" id="A0A2J9V3G4"/>
<dbReference type="RefSeq" id="WP_000081154.1">
    <property type="nucleotide sequence ID" value="NZ_CAWMSS010000001.1"/>
</dbReference>
<keyword evidence="2" id="KW-1185">Reference proteome</keyword>
<organism evidence="1 2">
    <name type="scientific">Vibrio mimicus</name>
    <dbReference type="NCBI Taxonomy" id="674"/>
    <lineage>
        <taxon>Bacteria</taxon>
        <taxon>Pseudomonadati</taxon>
        <taxon>Pseudomonadota</taxon>
        <taxon>Gammaproteobacteria</taxon>
        <taxon>Vibrionales</taxon>
        <taxon>Vibrionaceae</taxon>
        <taxon>Vibrio</taxon>
    </lineage>
</organism>
<dbReference type="EMBL" id="LOSJ02000002">
    <property type="protein sequence ID" value="PNM58321.1"/>
    <property type="molecule type" value="Genomic_DNA"/>
</dbReference>
<evidence type="ECO:0000313" key="1">
    <source>
        <dbReference type="EMBL" id="PNM58321.1"/>
    </source>
</evidence>
<sequence length="370" mass="40653">MSQNEIKLPTGSDRNKIEALAEQIRQAGEAIETLAESGAKLEVLQASVESLASANAPENLLKNSMFSERYRISGTYTPPVGERVHELKKMNFLTGVSIPIAPSWVVEFQDQADVRRCGSSPSNYSDYSDLPVADGGSLLFGADYGNSVLFQEFEMPVHIPSSHAPEGEKYHAYIRYCQTAGWTHAKFGVGRLDRHGNIYQVIASKVTNKTFNYQVQEEWLEIPSEIGATGNPNDIMRLVFFVEVPTPAVLGIEATGLYFGKTKKVPKPSRGGRGMEFAIPNTLGESNSFNCPIPMGAYKPEKHLCFAVYKPDASEYEIQAVQVDFGLTQEGKVQVSNVSPTCPANSIICGFNVPNLKINYFSLLTPLPLE</sequence>
<accession>A0A2J9V3G4</accession>
<proteinExistence type="predicted"/>
<evidence type="ECO:0000313" key="2">
    <source>
        <dbReference type="Proteomes" id="UP000053748"/>
    </source>
</evidence>